<keyword evidence="3" id="KW-1185">Reference proteome</keyword>
<dbReference type="Pfam" id="PF06985">
    <property type="entry name" value="HET"/>
    <property type="match status" value="1"/>
</dbReference>
<name>A0A395SX97_9HYPO</name>
<comment type="caution">
    <text evidence="2">The sequence shown here is derived from an EMBL/GenBank/DDBJ whole genome shotgun (WGS) entry which is preliminary data.</text>
</comment>
<dbReference type="Proteomes" id="UP000266234">
    <property type="component" value="Unassembled WGS sequence"/>
</dbReference>
<gene>
    <name evidence="2" type="ORF">FLONG3_5069</name>
</gene>
<dbReference type="InterPro" id="IPR010730">
    <property type="entry name" value="HET"/>
</dbReference>
<dbReference type="EMBL" id="PXOG01000108">
    <property type="protein sequence ID" value="RGP76826.1"/>
    <property type="molecule type" value="Genomic_DNA"/>
</dbReference>
<feature type="domain" description="Heterokaryon incompatibility" evidence="1">
    <location>
        <begin position="199"/>
        <end position="358"/>
    </location>
</feature>
<sequence>MSELLCPDCYSFEKSLQNPTLNYNYQNLKANFISLQDSAQQGCPLCRLIYQSSFYDENVSIQDDDAPIDIMAKDSTIDAVSQEQRLEIITVRVQQRGSADSMYLPILSNTGGQIQAFEAHQKCVGQLQDPTSTEGLEKIVHLASEWISNCRDNHAGCGPRGMHSDLDYLPTRLIDVGTEDGAQLPRLFLPDHAAKNLEYVALSYAWGPMKHVIKTTASNLQAMTDGLPFCELSKTIRDAIVFTRKLGFKYLWVDALCILQSEGPHDLKHKDDWSHEATRFGRYYQNAALTISATGATCSENGLFLPRPAMTFDSKPVVLRRERPSGETTDISILPKVPAWLTEIKKAPLYQRGWAIQERMLSTRVVHFSTNMVLWECHECRATEIDQAGLGLGDQSVVYEEVSDFMPIFRDLERKSESANRAISEWYSFVEGYTSAKFTFIGDRLPALSGIAAVIQEHTPQRYGAGLWESVIPEGLTWFVEEKLIIDTSHLIGPLHIKADTELMLPSWAWASGGGPVRFLSTLETWETSLQVENWEVKSKGENTSGQVVEARLRVRGSFKRLNLSELGFDFDLSAELGTHILTCDSEPDGTDFTRAAFMDKKLDRQAGTVNYACMLVGTATIPGSRHKQGVSGGSLILEPTGRWQDGIEEYRRVGFLCLPFDEYWREDIEQRTIELV</sequence>
<dbReference type="OrthoDB" id="3789824at2759"/>
<evidence type="ECO:0000259" key="1">
    <source>
        <dbReference type="Pfam" id="PF06985"/>
    </source>
</evidence>
<reference evidence="2 3" key="1">
    <citation type="journal article" date="2018" name="PLoS Pathog.">
        <title>Evolution of structural diversity of trichothecenes, a family of toxins produced by plant pathogenic and entomopathogenic fungi.</title>
        <authorList>
            <person name="Proctor R.H."/>
            <person name="McCormick S.P."/>
            <person name="Kim H.S."/>
            <person name="Cardoza R.E."/>
            <person name="Stanley A.M."/>
            <person name="Lindo L."/>
            <person name="Kelly A."/>
            <person name="Brown D.W."/>
            <person name="Lee T."/>
            <person name="Vaughan M.M."/>
            <person name="Alexander N.J."/>
            <person name="Busman M."/>
            <person name="Gutierrez S."/>
        </authorList>
    </citation>
    <scope>NUCLEOTIDE SEQUENCE [LARGE SCALE GENOMIC DNA]</scope>
    <source>
        <strain evidence="2 3">NRRL 20695</strain>
    </source>
</reference>
<dbReference type="PANTHER" id="PTHR33112">
    <property type="entry name" value="DOMAIN PROTEIN, PUTATIVE-RELATED"/>
    <property type="match status" value="1"/>
</dbReference>
<protein>
    <recommendedName>
        <fullName evidence="1">Heterokaryon incompatibility domain-containing protein</fullName>
    </recommendedName>
</protein>
<dbReference type="AlphaFoldDB" id="A0A395SX97"/>
<evidence type="ECO:0000313" key="2">
    <source>
        <dbReference type="EMBL" id="RGP76826.1"/>
    </source>
</evidence>
<organism evidence="2 3">
    <name type="scientific">Fusarium longipes</name>
    <dbReference type="NCBI Taxonomy" id="694270"/>
    <lineage>
        <taxon>Eukaryota</taxon>
        <taxon>Fungi</taxon>
        <taxon>Dikarya</taxon>
        <taxon>Ascomycota</taxon>
        <taxon>Pezizomycotina</taxon>
        <taxon>Sordariomycetes</taxon>
        <taxon>Hypocreomycetidae</taxon>
        <taxon>Hypocreales</taxon>
        <taxon>Nectriaceae</taxon>
        <taxon>Fusarium</taxon>
    </lineage>
</organism>
<dbReference type="STRING" id="694270.A0A395SX97"/>
<evidence type="ECO:0000313" key="3">
    <source>
        <dbReference type="Proteomes" id="UP000266234"/>
    </source>
</evidence>
<accession>A0A395SX97</accession>
<proteinExistence type="predicted"/>
<dbReference type="PANTHER" id="PTHR33112:SF16">
    <property type="entry name" value="HETEROKARYON INCOMPATIBILITY DOMAIN-CONTAINING PROTEIN"/>
    <property type="match status" value="1"/>
</dbReference>